<evidence type="ECO:0000313" key="3">
    <source>
        <dbReference type="EMBL" id="KAK5146435.1"/>
    </source>
</evidence>
<dbReference type="InterPro" id="IPR018870">
    <property type="entry name" value="Tti2"/>
</dbReference>
<evidence type="ECO:0000313" key="4">
    <source>
        <dbReference type="Proteomes" id="UP001308179"/>
    </source>
</evidence>
<reference evidence="3 4" key="1">
    <citation type="submission" date="2023-08" db="EMBL/GenBank/DDBJ databases">
        <title>Black Yeasts Isolated from many extreme environments.</title>
        <authorList>
            <person name="Coleine C."/>
            <person name="Stajich J.E."/>
            <person name="Selbmann L."/>
        </authorList>
    </citation>
    <scope>NUCLEOTIDE SEQUENCE [LARGE SCALE GENOMIC DNA]</scope>
    <source>
        <strain evidence="3 4">CCFEE 5386</strain>
    </source>
</reference>
<name>A0ABR0LCL4_9PEZI</name>
<keyword evidence="3" id="KW-0808">Transferase</keyword>
<evidence type="ECO:0000256" key="1">
    <source>
        <dbReference type="ARBA" id="ARBA00034736"/>
    </source>
</evidence>
<dbReference type="EC" id="2.7.7.72" evidence="3"/>
<dbReference type="SUPFAM" id="SSF81891">
    <property type="entry name" value="Poly A polymerase C-terminal region-like"/>
    <property type="match status" value="1"/>
</dbReference>
<sequence length="609" mass="67061">MSPALVQEVEDDAGPPTTLELTPVEDTLRRLLLDVAKYIDESPPSSDATSHVNLPDDLAKQPIILRFTGGWAPPPIAAQVAKEGIKATNKVTDVVIAAVRNQQEISSMVDALRDRQRRPDKPVVGDDASARDVLGMAVRRWGPSWRSQAMYAFLVEVVENQGSVEATERKYTAFLQHLSNLSLLDAYTLKPLLDGKMLAKALNTPPGIWMKDALDVVMAWQLRHPGITDPQAAIEEVKQHRQKQEQGELAHALVRHFLKLTIRPLFAKTKPSTITAQGRKNTREVVLPPRMTMESEDEGVTKPWKSGKDGAAALDLLRWVVGAVDERLVEEVWHLLVPPILTLLDDWETKYKQTGAELLNLLLQTTPSSLLERTGLGDVFEEALMPCLAHLPSLTPEPDSIALLSTVYPTLLTLASTRYPALPPPPTGPTLHAPKDDDTSSRHRVRLLDRILRKGIIQSHSLLPTHQHPAIIALLLQQLVPLLNELGIQSVKHLQYLLPILTATLTDPHGEAAARVPVLRAGVKALRAVVLNAWPRIAEWRGEVLRGLALGWLRVEGLEGGEEVAGLRREMREVVGLLRVVVGEQVGFEGQCAVLIAADGRLGGLLETW</sequence>
<dbReference type="Proteomes" id="UP001308179">
    <property type="component" value="Unassembled WGS sequence"/>
</dbReference>
<keyword evidence="4" id="KW-1185">Reference proteome</keyword>
<keyword evidence="3" id="KW-0548">Nucleotidyltransferase</keyword>
<feature type="region of interest" description="Disordered" evidence="2">
    <location>
        <begin position="419"/>
        <end position="439"/>
    </location>
</feature>
<organism evidence="3 4">
    <name type="scientific">Rachicladosporium monterosium</name>
    <dbReference type="NCBI Taxonomy" id="1507873"/>
    <lineage>
        <taxon>Eukaryota</taxon>
        <taxon>Fungi</taxon>
        <taxon>Dikarya</taxon>
        <taxon>Ascomycota</taxon>
        <taxon>Pezizomycotina</taxon>
        <taxon>Dothideomycetes</taxon>
        <taxon>Dothideomycetidae</taxon>
        <taxon>Cladosporiales</taxon>
        <taxon>Cladosporiaceae</taxon>
        <taxon>Rachicladosporium</taxon>
    </lineage>
</organism>
<comment type="caution">
    <text evidence="3">The sequence shown here is derived from an EMBL/GenBank/DDBJ whole genome shotgun (WGS) entry which is preliminary data.</text>
</comment>
<gene>
    <name evidence="3" type="primary">CCA1</name>
    <name evidence="3" type="ORF">LTR32_001969</name>
</gene>
<proteinExistence type="inferred from homology"/>
<dbReference type="PANTHER" id="PTHR32226:SF2">
    <property type="entry name" value="TELO2-INTERACTING PROTEIN 2"/>
    <property type="match status" value="1"/>
</dbReference>
<dbReference type="SUPFAM" id="SSF48371">
    <property type="entry name" value="ARM repeat"/>
    <property type="match status" value="1"/>
</dbReference>
<dbReference type="PANTHER" id="PTHR32226">
    <property type="entry name" value="TELO2-INTERACTING PROTEIN 2"/>
    <property type="match status" value="1"/>
</dbReference>
<comment type="similarity">
    <text evidence="1">Belongs to the TTI2 family.</text>
</comment>
<accession>A0ABR0LCL4</accession>
<dbReference type="EMBL" id="JAVRRR010000087">
    <property type="protein sequence ID" value="KAK5146435.1"/>
    <property type="molecule type" value="Genomic_DNA"/>
</dbReference>
<protein>
    <submittedName>
        <fullName evidence="3">CCA tRNA nucleotidyltransferase, mitochondrial</fullName>
        <ecNumber evidence="3">2.7.7.72</ecNumber>
    </submittedName>
</protein>
<dbReference type="InterPro" id="IPR016024">
    <property type="entry name" value="ARM-type_fold"/>
</dbReference>
<dbReference type="GO" id="GO:0004810">
    <property type="term" value="F:CCA tRNA nucleotidyltransferase activity"/>
    <property type="evidence" value="ECO:0007669"/>
    <property type="project" value="UniProtKB-EC"/>
</dbReference>
<dbReference type="Pfam" id="PF10521">
    <property type="entry name" value="Tti2"/>
    <property type="match status" value="1"/>
</dbReference>
<evidence type="ECO:0000256" key="2">
    <source>
        <dbReference type="SAM" id="MobiDB-lite"/>
    </source>
</evidence>